<dbReference type="AlphaFoldDB" id="A0A4Y2DGJ8"/>
<dbReference type="Pfam" id="PF00078">
    <property type="entry name" value="RVT_1"/>
    <property type="match status" value="1"/>
</dbReference>
<dbReference type="FunFam" id="3.30.70.270:FF:000003">
    <property type="entry name" value="Transposon Ty3-G Gag-Pol polyprotein"/>
    <property type="match status" value="1"/>
</dbReference>
<dbReference type="InterPro" id="IPR043502">
    <property type="entry name" value="DNA/RNA_pol_sf"/>
</dbReference>
<gene>
    <name evidence="2" type="primary">TY3B-I_874</name>
    <name evidence="2" type="ORF">AVEN_258442_1</name>
</gene>
<dbReference type="EMBL" id="BGPR01000365">
    <property type="protein sequence ID" value="GBM15900.1"/>
    <property type="molecule type" value="Genomic_DNA"/>
</dbReference>
<dbReference type="InterPro" id="IPR051320">
    <property type="entry name" value="Viral_Replic_Matur_Polypro"/>
</dbReference>
<proteinExistence type="predicted"/>
<dbReference type="InterPro" id="IPR000477">
    <property type="entry name" value="RT_dom"/>
</dbReference>
<accession>A0A4Y2DGJ8</accession>
<protein>
    <submittedName>
        <fullName evidence="2">Transposon Ty3-I Gag-Pol polyprotein</fullName>
    </submittedName>
</protein>
<dbReference type="InterPro" id="IPR043128">
    <property type="entry name" value="Rev_trsase/Diguanyl_cyclase"/>
</dbReference>
<reference evidence="2 3" key="1">
    <citation type="journal article" date="2019" name="Sci. Rep.">
        <title>Orb-weaving spider Araneus ventricosus genome elucidates the spidroin gene catalogue.</title>
        <authorList>
            <person name="Kono N."/>
            <person name="Nakamura H."/>
            <person name="Ohtoshi R."/>
            <person name="Moran D.A.P."/>
            <person name="Shinohara A."/>
            <person name="Yoshida Y."/>
            <person name="Fujiwara M."/>
            <person name="Mori M."/>
            <person name="Tomita M."/>
            <person name="Arakawa K."/>
        </authorList>
    </citation>
    <scope>NUCLEOTIDE SEQUENCE [LARGE SCALE GENOMIC DNA]</scope>
</reference>
<keyword evidence="3" id="KW-1185">Reference proteome</keyword>
<evidence type="ECO:0000313" key="2">
    <source>
        <dbReference type="EMBL" id="GBM15900.1"/>
    </source>
</evidence>
<feature type="domain" description="Reverse transcriptase" evidence="1">
    <location>
        <begin position="1"/>
        <end position="65"/>
    </location>
</feature>
<dbReference type="PROSITE" id="PS50878">
    <property type="entry name" value="RT_POL"/>
    <property type="match status" value="1"/>
</dbReference>
<dbReference type="Proteomes" id="UP000499080">
    <property type="component" value="Unassembled WGS sequence"/>
</dbReference>
<name>A0A4Y2DGJ8_ARAVE</name>
<comment type="caution">
    <text evidence="2">The sequence shown here is derived from an EMBL/GenBank/DDBJ whole genome shotgun (WGS) entry which is preliminary data.</text>
</comment>
<sequence>MNEVLDGFDFAFVYLDDILISSASEQEHATHLNMVFKRLSEYGIRINAAKCVLRVQELSFLGYFVNEHDIRPMPEKVAPLLNYDHPKTVKDLRRCLGLLNYYRRNIPQAAHVQTLLSDYLKGPRNSDKNEIIWTKESIKAFENSNSS</sequence>
<dbReference type="SUPFAM" id="SSF56672">
    <property type="entry name" value="DNA/RNA polymerases"/>
    <property type="match status" value="1"/>
</dbReference>
<dbReference type="PANTHER" id="PTHR33064">
    <property type="entry name" value="POL PROTEIN"/>
    <property type="match status" value="1"/>
</dbReference>
<dbReference type="Gene3D" id="3.30.70.270">
    <property type="match status" value="2"/>
</dbReference>
<organism evidence="2 3">
    <name type="scientific">Araneus ventricosus</name>
    <name type="common">Orbweaver spider</name>
    <name type="synonym">Epeira ventricosa</name>
    <dbReference type="NCBI Taxonomy" id="182803"/>
    <lineage>
        <taxon>Eukaryota</taxon>
        <taxon>Metazoa</taxon>
        <taxon>Ecdysozoa</taxon>
        <taxon>Arthropoda</taxon>
        <taxon>Chelicerata</taxon>
        <taxon>Arachnida</taxon>
        <taxon>Araneae</taxon>
        <taxon>Araneomorphae</taxon>
        <taxon>Entelegynae</taxon>
        <taxon>Araneoidea</taxon>
        <taxon>Araneidae</taxon>
        <taxon>Araneus</taxon>
    </lineage>
</organism>
<evidence type="ECO:0000313" key="3">
    <source>
        <dbReference type="Proteomes" id="UP000499080"/>
    </source>
</evidence>
<dbReference type="OrthoDB" id="6426130at2759"/>
<evidence type="ECO:0000259" key="1">
    <source>
        <dbReference type="PROSITE" id="PS50878"/>
    </source>
</evidence>
<dbReference type="GO" id="GO:0071897">
    <property type="term" value="P:DNA biosynthetic process"/>
    <property type="evidence" value="ECO:0007669"/>
    <property type="project" value="UniProtKB-ARBA"/>
</dbReference>
<dbReference type="PANTHER" id="PTHR33064:SF37">
    <property type="entry name" value="RIBONUCLEASE H"/>
    <property type="match status" value="1"/>
</dbReference>